<proteinExistence type="predicted"/>
<comment type="caution">
    <text evidence="1">The sequence shown here is derived from an EMBL/GenBank/DDBJ whole genome shotgun (WGS) entry which is preliminary data.</text>
</comment>
<keyword evidence="2" id="KW-1185">Reference proteome</keyword>
<dbReference type="OrthoDB" id="272261at2759"/>
<dbReference type="EMBL" id="MKKU01000068">
    <property type="protein sequence ID" value="RNF25879.1"/>
    <property type="molecule type" value="Genomic_DNA"/>
</dbReference>
<reference evidence="1 2" key="1">
    <citation type="journal article" date="2018" name="BMC Genomics">
        <title>Genomic comparison of Trypanosoma conorhini and Trypanosoma rangeli to Trypanosoma cruzi strains of high and low virulence.</title>
        <authorList>
            <person name="Bradwell K.R."/>
            <person name="Koparde V.N."/>
            <person name="Matveyev A.V."/>
            <person name="Serrano M.G."/>
            <person name="Alves J.M."/>
            <person name="Parikh H."/>
            <person name="Huang B."/>
            <person name="Lee V."/>
            <person name="Espinosa-Alvarez O."/>
            <person name="Ortiz P.A."/>
            <person name="Costa-Martins A.G."/>
            <person name="Teixeira M.M."/>
            <person name="Buck G.A."/>
        </authorList>
    </citation>
    <scope>NUCLEOTIDE SEQUENCE [LARGE SCALE GENOMIC DNA]</scope>
    <source>
        <strain evidence="1 2">025E</strain>
    </source>
</reference>
<dbReference type="GeneID" id="40315495"/>
<name>A0A3R7LEX1_9TRYP</name>
<dbReference type="Proteomes" id="UP000284403">
    <property type="component" value="Unassembled WGS sequence"/>
</dbReference>
<gene>
    <name evidence="1" type="ORF">Tco025E_01884</name>
</gene>
<protein>
    <submittedName>
        <fullName evidence="1">Uncharacterized protein</fullName>
    </submittedName>
</protein>
<evidence type="ECO:0000313" key="2">
    <source>
        <dbReference type="Proteomes" id="UP000284403"/>
    </source>
</evidence>
<sequence>MLRLHHAVRLRLLAQRVSVAGVISPSNCGMALHALRQLGACNAHDRELLRRVDEVYLQADLRSRANMFHCLACCIREQHSVHAGLPKSLPPLLAKMQGSMLGDVDELSPTECILVMEGVLKLTPYRCATPQLAAVLRTRSAALVDVVSNPVELIGIARIIVEAMQEPRPCAAGDDDAQAGADHLHPGWSQELREISGTIESRLDSFGKQDLLTLVDAVTPRVAPRTPKAALARENAERGSGDRAIRDVPDECRSLLLRVLSSTRRRVTTLSPSQVSAWLFRVVCLHRQHHPLFLSLLQQLDDEQVRSAMSASQLSTCIESLAETLRACHEENTLSHTDLQFVSRVVAKLLETLVSSLEKTGGSSQDCSVYLVPATLALSEEVVSGRLALSSPLMERLFRMLYCHFETLKPRERADVVTAVFLWGLLRQAPTQRREQRRDQRRDLDLPQSGAGDVCSPALWCNAVLANVDAYNALDALQLMNEVSAAVYAEGAEGGAGSNYNLSLVRPMLLRLHERLQGMQGDLHEVPSSCLARYLASMSKLGLRRKADYYSVLNILQQRELTDFEGLRVLGVVARHHLRAVPLITHTVRSLPRLASALHPKQKCLLLKCLGQVRAQRFVQAPHHRSLALGAFLTRDEVAKEISVLSAIFALVGLVDLRQFENETIDCLLQGPLSRHDEFAEVRSPTTLSELVAALCRLDRRRVRTATVQAALKAAAGPLATSRSFFVDLADVSFWLRLVQGRPSLGPDVVDGDRPRRSDEEAADYAVAVANYVSAAAAIAKTRLLDIAGSNALKPNTFLFSQLAIGYRLGVSLPRTSERLLSCHLDTKHLPQLLSDPRQVIGAVTTARHIWTFNPGAAAEVFRFAEKNFGSLGAQEVLLLGVEMTEALHDAEASAGQAVELMRRLQTLSRQSLSDAARRKKLSVQELALGARYGAVAEDSVPSAPR</sequence>
<evidence type="ECO:0000313" key="1">
    <source>
        <dbReference type="EMBL" id="RNF25879.1"/>
    </source>
</evidence>
<dbReference type="RefSeq" id="XP_029231085.1">
    <property type="nucleotide sequence ID" value="XM_029368820.1"/>
</dbReference>
<organism evidence="1 2">
    <name type="scientific">Trypanosoma conorhini</name>
    <dbReference type="NCBI Taxonomy" id="83891"/>
    <lineage>
        <taxon>Eukaryota</taxon>
        <taxon>Discoba</taxon>
        <taxon>Euglenozoa</taxon>
        <taxon>Kinetoplastea</taxon>
        <taxon>Metakinetoplastina</taxon>
        <taxon>Trypanosomatida</taxon>
        <taxon>Trypanosomatidae</taxon>
        <taxon>Trypanosoma</taxon>
    </lineage>
</organism>
<accession>A0A3R7LEX1</accession>
<dbReference type="AlphaFoldDB" id="A0A3R7LEX1"/>